<dbReference type="GO" id="GO:0008641">
    <property type="term" value="F:ubiquitin-like modifier activating enzyme activity"/>
    <property type="evidence" value="ECO:0007669"/>
    <property type="project" value="InterPro"/>
</dbReference>
<dbReference type="AlphaFoldDB" id="A0A9X2SZG6"/>
<evidence type="ECO:0000313" key="2">
    <source>
        <dbReference type="EMBL" id="MCR9014433.1"/>
    </source>
</evidence>
<reference evidence="2" key="1">
    <citation type="submission" date="2022-08" db="EMBL/GenBank/DDBJ databases">
        <authorList>
            <person name="Zhang D."/>
        </authorList>
    </citation>
    <scope>NUCLEOTIDE SEQUENCE</scope>
    <source>
        <strain evidence="2">XJ19-11</strain>
    </source>
</reference>
<dbReference type="SUPFAM" id="SSF69572">
    <property type="entry name" value="Activating enzymes of the ubiquitin-like proteins"/>
    <property type="match status" value="1"/>
</dbReference>
<name>A0A9X2SZG6_9BACT</name>
<evidence type="ECO:0000259" key="1">
    <source>
        <dbReference type="Pfam" id="PF00899"/>
    </source>
</evidence>
<feature type="domain" description="THIF-type NAD/FAD binding fold" evidence="1">
    <location>
        <begin position="13"/>
        <end position="236"/>
    </location>
</feature>
<accession>A0A9X2SZG6</accession>
<keyword evidence="3" id="KW-1185">Reference proteome</keyword>
<dbReference type="GO" id="GO:0061504">
    <property type="term" value="P:cyclic threonylcarbamoyladenosine biosynthetic process"/>
    <property type="evidence" value="ECO:0007669"/>
    <property type="project" value="TreeGrafter"/>
</dbReference>
<dbReference type="Gene3D" id="3.40.50.720">
    <property type="entry name" value="NAD(P)-binding Rossmann-like Domain"/>
    <property type="match status" value="1"/>
</dbReference>
<organism evidence="2 3">
    <name type="scientific">Aquiflexum gelatinilyticum</name>
    <dbReference type="NCBI Taxonomy" id="2961943"/>
    <lineage>
        <taxon>Bacteria</taxon>
        <taxon>Pseudomonadati</taxon>
        <taxon>Bacteroidota</taxon>
        <taxon>Cytophagia</taxon>
        <taxon>Cytophagales</taxon>
        <taxon>Cyclobacteriaceae</taxon>
        <taxon>Aquiflexum</taxon>
    </lineage>
</organism>
<dbReference type="RefSeq" id="WP_258422312.1">
    <property type="nucleotide sequence ID" value="NZ_JANSUY010000002.1"/>
</dbReference>
<dbReference type="EMBL" id="JANSUY010000002">
    <property type="protein sequence ID" value="MCR9014433.1"/>
    <property type="molecule type" value="Genomic_DNA"/>
</dbReference>
<sequence>MSEFAWLSRTELITGREGLEKLSKKHVLIVGLGGVGSFAAELICRGGIGEMTIIDGDVVDISNCNRQLPATQKNLGQSKAEWMEERLLSINPYLKIHVIKEFLKPAKMTQLLEENEFDFVVDCIDSLLPKLHLIEGAMKRGFPLVSSMGAGGKIDPTQVKIADISETHSCKLAQMVRKRLKAKQIHKGFKAVFSTELYIKESLMMTDGSNFKKSAYGTMSFLPATFGCVTASVVINDLLKS</sequence>
<gene>
    <name evidence="2" type="ORF">NU887_05260</name>
</gene>
<protein>
    <submittedName>
        <fullName evidence="2">tRNA threonylcarbamoyladenosine dehydratase</fullName>
    </submittedName>
</protein>
<dbReference type="PANTHER" id="PTHR43267">
    <property type="entry name" value="TRNA THREONYLCARBAMOYLADENOSINE DEHYDRATASE"/>
    <property type="match status" value="1"/>
</dbReference>
<dbReference type="CDD" id="cd00755">
    <property type="entry name" value="YgdL_like"/>
    <property type="match status" value="1"/>
</dbReference>
<dbReference type="InterPro" id="IPR000594">
    <property type="entry name" value="ThiF_NAD_FAD-bd"/>
</dbReference>
<dbReference type="InterPro" id="IPR035985">
    <property type="entry name" value="Ubiquitin-activating_enz"/>
</dbReference>
<proteinExistence type="predicted"/>
<dbReference type="InterPro" id="IPR045886">
    <property type="entry name" value="ThiF/MoeB/HesA"/>
</dbReference>
<comment type="caution">
    <text evidence="2">The sequence shown here is derived from an EMBL/GenBank/DDBJ whole genome shotgun (WGS) entry which is preliminary data.</text>
</comment>
<evidence type="ECO:0000313" key="3">
    <source>
        <dbReference type="Proteomes" id="UP001142175"/>
    </source>
</evidence>
<dbReference type="Proteomes" id="UP001142175">
    <property type="component" value="Unassembled WGS sequence"/>
</dbReference>
<dbReference type="GO" id="GO:0061503">
    <property type="term" value="F:tRNA threonylcarbamoyladenosine dehydratase"/>
    <property type="evidence" value="ECO:0007669"/>
    <property type="project" value="TreeGrafter"/>
</dbReference>
<dbReference type="PANTHER" id="PTHR43267:SF1">
    <property type="entry name" value="TRNA THREONYLCARBAMOYLADENOSINE DEHYDRATASE"/>
    <property type="match status" value="1"/>
</dbReference>
<dbReference type="Pfam" id="PF00899">
    <property type="entry name" value="ThiF"/>
    <property type="match status" value="1"/>
</dbReference>